<evidence type="ECO:0000256" key="3">
    <source>
        <dbReference type="SAM" id="SignalP"/>
    </source>
</evidence>
<dbReference type="eggNOG" id="KOG3332">
    <property type="taxonomic scope" value="Eukaryota"/>
</dbReference>
<comment type="similarity">
    <text evidence="1">Belongs to the PIGL family.</text>
</comment>
<gene>
    <name evidence="4" type="primary">TDEL0B00520</name>
    <name evidence="4" type="ORF">TDEL_0B00520</name>
</gene>
<evidence type="ECO:0000313" key="5">
    <source>
        <dbReference type="Proteomes" id="UP000005627"/>
    </source>
</evidence>
<dbReference type="RefSeq" id="XP_003679392.1">
    <property type="nucleotide sequence ID" value="XM_003679344.1"/>
</dbReference>
<dbReference type="InterPro" id="IPR003737">
    <property type="entry name" value="GlcNAc_PI_deacetylase-related"/>
</dbReference>
<name>G8ZNI7_TORDE</name>
<accession>G8ZNI7</accession>
<dbReference type="UniPathway" id="UPA00196"/>
<keyword evidence="5" id="KW-1185">Reference proteome</keyword>
<sequence>MNVSGGAVKVFKLLFFLSILYVALTARINGRNEVQWQQHAAAIGTPESLTLLIAHPDDEVMFFSPSLLQLDRLLPQSVRFNFVCLSKGDADHLGETRELELQRSLNLLTSNSQRKTQLYQFDYPDGFDEKWEIESVVSIVESKVFIGSGFNLLLTFDAHGVSNHPNHVACHNAVARLIEKGHKALYLNSHSRNLPLKYSGFIWELIRMLSDSVMKLERTGLTFMNSFPQYILAFAAMANAHESQLVWFRYGWWSLSRFVFVNDLEIVI</sequence>
<dbReference type="GO" id="GO:0016020">
    <property type="term" value="C:membrane"/>
    <property type="evidence" value="ECO:0007669"/>
    <property type="project" value="GOC"/>
</dbReference>
<dbReference type="EMBL" id="HE616743">
    <property type="protein sequence ID" value="CCE90181.1"/>
    <property type="molecule type" value="Genomic_DNA"/>
</dbReference>
<feature type="chain" id="PRO_5003519597" description="N-acetylglucosaminylphosphatidylinositol deacetylase" evidence="3">
    <location>
        <begin position="26"/>
        <end position="268"/>
    </location>
</feature>
<dbReference type="Pfam" id="PF02585">
    <property type="entry name" value="PIG-L"/>
    <property type="match status" value="1"/>
</dbReference>
<dbReference type="GO" id="GO:0006506">
    <property type="term" value="P:GPI anchor biosynthetic process"/>
    <property type="evidence" value="ECO:0007669"/>
    <property type="project" value="UniProtKB-UniPathway"/>
</dbReference>
<dbReference type="OrthoDB" id="440160at2759"/>
<dbReference type="AlphaFoldDB" id="G8ZNI7"/>
<dbReference type="Gene3D" id="3.40.50.10320">
    <property type="entry name" value="LmbE-like"/>
    <property type="match status" value="1"/>
</dbReference>
<dbReference type="GO" id="GO:0005783">
    <property type="term" value="C:endoplasmic reticulum"/>
    <property type="evidence" value="ECO:0007669"/>
    <property type="project" value="TreeGrafter"/>
</dbReference>
<dbReference type="InParanoid" id="G8ZNI7"/>
<dbReference type="HOGENOM" id="CLU_034979_0_0_1"/>
<evidence type="ECO:0000256" key="2">
    <source>
        <dbReference type="ARBA" id="ARBA00012176"/>
    </source>
</evidence>
<dbReference type="PANTHER" id="PTHR12993">
    <property type="entry name" value="N-ACETYLGLUCOSAMINYL-PHOSPHATIDYLINOSITOL DE-N-ACETYLASE-RELATED"/>
    <property type="match status" value="1"/>
</dbReference>
<reference evidence="4 5" key="1">
    <citation type="journal article" date="2011" name="Proc. Natl. Acad. Sci. U.S.A.">
        <title>Evolutionary erosion of yeast sex chromosomes by mating-type switching accidents.</title>
        <authorList>
            <person name="Gordon J.L."/>
            <person name="Armisen D."/>
            <person name="Proux-Wera E."/>
            <person name="Oheigeartaigh S.S."/>
            <person name="Byrne K.P."/>
            <person name="Wolfe K.H."/>
        </authorList>
    </citation>
    <scope>NUCLEOTIDE SEQUENCE [LARGE SCALE GENOMIC DNA]</scope>
    <source>
        <strain evidence="5">ATCC 10662 / CBS 1146 / NBRC 0425 / NCYC 2629 / NRRL Y-866</strain>
    </source>
</reference>
<protein>
    <recommendedName>
        <fullName evidence="2">N-acetylglucosaminylphosphatidylinositol deacetylase</fullName>
        <ecNumber evidence="2">3.5.1.89</ecNumber>
    </recommendedName>
</protein>
<dbReference type="Proteomes" id="UP000005627">
    <property type="component" value="Chromosome 2"/>
</dbReference>
<dbReference type="GO" id="GO:0000225">
    <property type="term" value="F:N-acetylglucosaminylphosphatidylinositol deacetylase activity"/>
    <property type="evidence" value="ECO:0007669"/>
    <property type="project" value="UniProtKB-EC"/>
</dbReference>
<dbReference type="STRING" id="1076872.G8ZNI7"/>
<dbReference type="SUPFAM" id="SSF102588">
    <property type="entry name" value="LmbE-like"/>
    <property type="match status" value="1"/>
</dbReference>
<dbReference type="KEGG" id="tdl:TDEL_0B00520"/>
<evidence type="ECO:0000313" key="4">
    <source>
        <dbReference type="EMBL" id="CCE90181.1"/>
    </source>
</evidence>
<dbReference type="PANTHER" id="PTHR12993:SF11">
    <property type="entry name" value="N-ACETYLGLUCOSAMINYL-PHOSPHATIDYLINOSITOL DE-N-ACETYLASE"/>
    <property type="match status" value="1"/>
</dbReference>
<keyword evidence="3" id="KW-0732">Signal</keyword>
<dbReference type="EC" id="3.5.1.89" evidence="2"/>
<dbReference type="InterPro" id="IPR024078">
    <property type="entry name" value="LmbE-like_dom_sf"/>
</dbReference>
<evidence type="ECO:0000256" key="1">
    <source>
        <dbReference type="ARBA" id="ARBA00006066"/>
    </source>
</evidence>
<proteinExistence type="inferred from homology"/>
<dbReference type="GeneID" id="11503288"/>
<feature type="signal peptide" evidence="3">
    <location>
        <begin position="1"/>
        <end position="25"/>
    </location>
</feature>
<dbReference type="FunCoup" id="G8ZNI7">
    <property type="interactions" value="574"/>
</dbReference>
<organism evidence="4 5">
    <name type="scientific">Torulaspora delbrueckii</name>
    <name type="common">Yeast</name>
    <name type="synonym">Candida colliculosa</name>
    <dbReference type="NCBI Taxonomy" id="4950"/>
    <lineage>
        <taxon>Eukaryota</taxon>
        <taxon>Fungi</taxon>
        <taxon>Dikarya</taxon>
        <taxon>Ascomycota</taxon>
        <taxon>Saccharomycotina</taxon>
        <taxon>Saccharomycetes</taxon>
        <taxon>Saccharomycetales</taxon>
        <taxon>Saccharomycetaceae</taxon>
        <taxon>Torulaspora</taxon>
    </lineage>
</organism>